<dbReference type="Proteomes" id="UP000824281">
    <property type="component" value="Chromosome"/>
</dbReference>
<dbReference type="PROSITE" id="PS00447">
    <property type="entry name" value="DNA_POLYMERASE_A"/>
    <property type="match status" value="1"/>
</dbReference>
<keyword evidence="6 17" id="KW-0548">Nucleotidyltransferase</keyword>
<dbReference type="InterPro" id="IPR020046">
    <property type="entry name" value="5-3_exonucl_a-hlix_arch_N"/>
</dbReference>
<dbReference type="Gene3D" id="1.20.1060.10">
    <property type="entry name" value="Taq DNA Polymerase, Chain T, domain 4"/>
    <property type="match status" value="1"/>
</dbReference>
<dbReference type="InterPro" id="IPR008918">
    <property type="entry name" value="HhH2"/>
</dbReference>
<dbReference type="InterPro" id="IPR020045">
    <property type="entry name" value="DNA_polI_H3TH"/>
</dbReference>
<feature type="domain" description="3'-5' exonuclease" evidence="19">
    <location>
        <begin position="336"/>
        <end position="532"/>
    </location>
</feature>
<evidence type="ECO:0000256" key="18">
    <source>
        <dbReference type="SAM" id="MobiDB-lite"/>
    </source>
</evidence>
<keyword evidence="9 17" id="KW-0227">DNA damage</keyword>
<evidence type="ECO:0000259" key="20">
    <source>
        <dbReference type="SMART" id="SM00475"/>
    </source>
</evidence>
<evidence type="ECO:0000256" key="17">
    <source>
        <dbReference type="RuleBase" id="RU004460"/>
    </source>
</evidence>
<comment type="subunit">
    <text evidence="2">Single-chain monomer with multiple functions.</text>
</comment>
<keyword evidence="23" id="KW-1185">Reference proteome</keyword>
<dbReference type="SUPFAM" id="SSF47807">
    <property type="entry name" value="5' to 3' exonuclease, C-terminal subdomain"/>
    <property type="match status" value="1"/>
</dbReference>
<dbReference type="RefSeq" id="WP_221426071.1">
    <property type="nucleotide sequence ID" value="NZ_CP081295.1"/>
</dbReference>
<dbReference type="InterPro" id="IPR012337">
    <property type="entry name" value="RNaseH-like_sf"/>
</dbReference>
<comment type="similarity">
    <text evidence="1 17">Belongs to the DNA polymerase type-A family.</text>
</comment>
<evidence type="ECO:0000259" key="19">
    <source>
        <dbReference type="SMART" id="SM00474"/>
    </source>
</evidence>
<dbReference type="EC" id="2.7.7.7" evidence="3 16"/>
<evidence type="ECO:0000256" key="5">
    <source>
        <dbReference type="ARBA" id="ARBA00022679"/>
    </source>
</evidence>
<dbReference type="Pfam" id="PF00476">
    <property type="entry name" value="DNA_pol_A"/>
    <property type="match status" value="1"/>
</dbReference>
<evidence type="ECO:0000313" key="23">
    <source>
        <dbReference type="Proteomes" id="UP000824281"/>
    </source>
</evidence>
<dbReference type="Pfam" id="PF01612">
    <property type="entry name" value="DNA_pol_A_exo1"/>
    <property type="match status" value="1"/>
</dbReference>
<evidence type="ECO:0000256" key="3">
    <source>
        <dbReference type="ARBA" id="ARBA00012417"/>
    </source>
</evidence>
<evidence type="ECO:0000256" key="15">
    <source>
        <dbReference type="ARBA" id="ARBA00049244"/>
    </source>
</evidence>
<keyword evidence="5 17" id="KW-0808">Transferase</keyword>
<evidence type="ECO:0000259" key="21">
    <source>
        <dbReference type="SMART" id="SM00482"/>
    </source>
</evidence>
<keyword evidence="13 17" id="KW-0238">DNA-binding</keyword>
<evidence type="ECO:0000256" key="11">
    <source>
        <dbReference type="ARBA" id="ARBA00022839"/>
    </source>
</evidence>
<keyword evidence="11 17" id="KW-0269">Exonuclease</keyword>
<dbReference type="EMBL" id="CP081295">
    <property type="protein sequence ID" value="QZD90607.1"/>
    <property type="molecule type" value="Genomic_DNA"/>
</dbReference>
<dbReference type="Gene3D" id="3.40.50.1010">
    <property type="entry name" value="5'-nuclease"/>
    <property type="match status" value="1"/>
</dbReference>
<dbReference type="InterPro" id="IPR019760">
    <property type="entry name" value="DNA-dir_DNA_pol_A_CS"/>
</dbReference>
<dbReference type="CDD" id="cd09898">
    <property type="entry name" value="H3TH_53EXO"/>
    <property type="match status" value="1"/>
</dbReference>
<dbReference type="SUPFAM" id="SSF53098">
    <property type="entry name" value="Ribonuclease H-like"/>
    <property type="match status" value="1"/>
</dbReference>
<dbReference type="PANTHER" id="PTHR10133">
    <property type="entry name" value="DNA POLYMERASE I"/>
    <property type="match status" value="1"/>
</dbReference>
<dbReference type="InterPro" id="IPR018320">
    <property type="entry name" value="DNA_polymerase_1"/>
</dbReference>
<keyword evidence="12 17" id="KW-0239">DNA-directed DNA polymerase</keyword>
<feature type="domain" description="DNA-directed DNA polymerase family A palm" evidence="21">
    <location>
        <begin position="701"/>
        <end position="904"/>
    </location>
</feature>
<dbReference type="Gene3D" id="3.30.70.370">
    <property type="match status" value="1"/>
</dbReference>
<reference evidence="22 23" key="1">
    <citation type="submission" date="2021-08" db="EMBL/GenBank/DDBJ databases">
        <title>Comparative Genomics Analysis of the Genus Qipengyuania Reveals Extensive Genetic Diversity and Metabolic Versatility, Including the Description of Fifteen Novel Species.</title>
        <authorList>
            <person name="Liu Y."/>
        </authorList>
    </citation>
    <scope>NUCLEOTIDE SEQUENCE [LARGE SCALE GENOMIC DNA]</scope>
    <source>
        <strain evidence="22 23">1NDH13</strain>
    </source>
</reference>
<dbReference type="PANTHER" id="PTHR10133:SF27">
    <property type="entry name" value="DNA POLYMERASE NU"/>
    <property type="match status" value="1"/>
</dbReference>
<evidence type="ECO:0000256" key="12">
    <source>
        <dbReference type="ARBA" id="ARBA00022932"/>
    </source>
</evidence>
<organism evidence="22 23">
    <name type="scientific">Qipengyuania aurantiaca</name>
    <dbReference type="NCBI Taxonomy" id="2867233"/>
    <lineage>
        <taxon>Bacteria</taxon>
        <taxon>Pseudomonadati</taxon>
        <taxon>Pseudomonadota</taxon>
        <taxon>Alphaproteobacteria</taxon>
        <taxon>Sphingomonadales</taxon>
        <taxon>Erythrobacteraceae</taxon>
        <taxon>Qipengyuania</taxon>
    </lineage>
</organism>
<dbReference type="Gene3D" id="3.30.420.10">
    <property type="entry name" value="Ribonuclease H-like superfamily/Ribonuclease H"/>
    <property type="match status" value="1"/>
</dbReference>
<keyword evidence="8" id="KW-0540">Nuclease</keyword>
<keyword evidence="7 17" id="KW-0235">DNA replication</keyword>
<dbReference type="Gene3D" id="1.10.150.20">
    <property type="entry name" value="5' to 3' exonuclease, C-terminal subdomain"/>
    <property type="match status" value="2"/>
</dbReference>
<dbReference type="InterPro" id="IPR043502">
    <property type="entry name" value="DNA/RNA_pol_sf"/>
</dbReference>
<dbReference type="InterPro" id="IPR036397">
    <property type="entry name" value="RNaseH_sf"/>
</dbReference>
<dbReference type="InterPro" id="IPR001098">
    <property type="entry name" value="DNA-dir_DNA_pol_A_palm_dom"/>
</dbReference>
<gene>
    <name evidence="17 22" type="primary">polA</name>
    <name evidence="22" type="ORF">K3148_04230</name>
</gene>
<dbReference type="SUPFAM" id="SSF56672">
    <property type="entry name" value="DNA/RNA polymerases"/>
    <property type="match status" value="1"/>
</dbReference>
<evidence type="ECO:0000313" key="22">
    <source>
        <dbReference type="EMBL" id="QZD90607.1"/>
    </source>
</evidence>
<accession>A0ABX8ZSM7</accession>
<name>A0ABX8ZSM7_9SPHN</name>
<dbReference type="InterPro" id="IPR002562">
    <property type="entry name" value="3'-5'_exonuclease_dom"/>
</dbReference>
<dbReference type="CDD" id="cd06139">
    <property type="entry name" value="DNA_polA_I_Ecoli_like_exo"/>
    <property type="match status" value="1"/>
</dbReference>
<dbReference type="Pfam" id="PF01367">
    <property type="entry name" value="5_3_exonuc"/>
    <property type="match status" value="1"/>
</dbReference>
<evidence type="ECO:0000256" key="13">
    <source>
        <dbReference type="ARBA" id="ARBA00023125"/>
    </source>
</evidence>
<keyword evidence="14 17" id="KW-0234">DNA repair</keyword>
<dbReference type="InterPro" id="IPR002421">
    <property type="entry name" value="5-3_exonuclease"/>
</dbReference>
<dbReference type="SMART" id="SM00279">
    <property type="entry name" value="HhH2"/>
    <property type="match status" value="1"/>
</dbReference>
<dbReference type="InterPro" id="IPR002298">
    <property type="entry name" value="DNA_polymerase_A"/>
</dbReference>
<dbReference type="PRINTS" id="PR00868">
    <property type="entry name" value="DNAPOLI"/>
</dbReference>
<proteinExistence type="inferred from homology"/>
<dbReference type="Pfam" id="PF02739">
    <property type="entry name" value="5_3_exonuc_N"/>
    <property type="match status" value="1"/>
</dbReference>
<dbReference type="NCBIfam" id="TIGR00593">
    <property type="entry name" value="pola"/>
    <property type="match status" value="1"/>
</dbReference>
<feature type="region of interest" description="Disordered" evidence="18">
    <location>
        <begin position="291"/>
        <end position="329"/>
    </location>
</feature>
<evidence type="ECO:0000256" key="6">
    <source>
        <dbReference type="ARBA" id="ARBA00022695"/>
    </source>
</evidence>
<dbReference type="InterPro" id="IPR036279">
    <property type="entry name" value="5-3_exonuclease_C_sf"/>
</dbReference>
<protein>
    <recommendedName>
        <fullName evidence="4 16">DNA polymerase I</fullName>
        <ecNumber evidence="3 16">2.7.7.7</ecNumber>
    </recommendedName>
</protein>
<evidence type="ECO:0000256" key="10">
    <source>
        <dbReference type="ARBA" id="ARBA00022801"/>
    </source>
</evidence>
<comment type="function">
    <text evidence="17">In addition to polymerase activity, this DNA polymerase exhibits 3'-5' and 5'-3' exonuclease activity.</text>
</comment>
<evidence type="ECO:0000256" key="7">
    <source>
        <dbReference type="ARBA" id="ARBA00022705"/>
    </source>
</evidence>
<dbReference type="InterPro" id="IPR029060">
    <property type="entry name" value="PIN-like_dom_sf"/>
</dbReference>
<comment type="catalytic activity">
    <reaction evidence="15 17">
        <text>DNA(n) + a 2'-deoxyribonucleoside 5'-triphosphate = DNA(n+1) + diphosphate</text>
        <dbReference type="Rhea" id="RHEA:22508"/>
        <dbReference type="Rhea" id="RHEA-COMP:17339"/>
        <dbReference type="Rhea" id="RHEA-COMP:17340"/>
        <dbReference type="ChEBI" id="CHEBI:33019"/>
        <dbReference type="ChEBI" id="CHEBI:61560"/>
        <dbReference type="ChEBI" id="CHEBI:173112"/>
        <dbReference type="EC" id="2.7.7.7"/>
    </reaction>
</comment>
<dbReference type="CDD" id="cd09859">
    <property type="entry name" value="PIN_53EXO"/>
    <property type="match status" value="1"/>
</dbReference>
<evidence type="ECO:0000256" key="9">
    <source>
        <dbReference type="ARBA" id="ARBA00022763"/>
    </source>
</evidence>
<evidence type="ECO:0000256" key="14">
    <source>
        <dbReference type="ARBA" id="ARBA00023204"/>
    </source>
</evidence>
<evidence type="ECO:0000256" key="4">
    <source>
        <dbReference type="ARBA" id="ARBA00020311"/>
    </source>
</evidence>
<dbReference type="SUPFAM" id="SSF88723">
    <property type="entry name" value="PIN domain-like"/>
    <property type="match status" value="1"/>
</dbReference>
<feature type="domain" description="5'-3' exonuclease" evidence="20">
    <location>
        <begin position="3"/>
        <end position="268"/>
    </location>
</feature>
<dbReference type="SMART" id="SM00474">
    <property type="entry name" value="35EXOc"/>
    <property type="match status" value="1"/>
</dbReference>
<evidence type="ECO:0000256" key="8">
    <source>
        <dbReference type="ARBA" id="ARBA00022722"/>
    </source>
</evidence>
<evidence type="ECO:0000256" key="16">
    <source>
        <dbReference type="NCBIfam" id="TIGR00593"/>
    </source>
</evidence>
<sequence>MADKQHLYLVDGSAYIFRAYHRLPPLTDPEGTPVGAVYGYTTMLWKLADDLDKADGPTHLAVVLDKSSHSFRNEIYDQYKANRPDPPEDLVPQFPLIRDATRAFSLPLVEEPDVEADDMIASYARAAQAEGWDVTIVSSDKDLMQLVGEKDGARIDMLDTMKSARIYIEEVEEKFGVPPEKVGDVLALMGDSVDNIPGIFGVGPKTASKLIAEHGDLTAALDAAEEMKKSKLKERLIEHREDAELSRVLVTLKEDCPLPIAIDDMKLNGVPSEPLAAFLEKHGFTSLLRRLETGSGSPNRATDLNPPKQETKGAEAEAGGNSQPLPELPAIDRSAYECVQSMERLTHWIERAGAARLVAVDTETDSLDSIRAELVGVSLAPGPNEACYIPLGHGGSDMFAEKPEQIGKAEALAALKPLLEDDAVLKVFQNGKYDLNVLAREGIAVAPIDDTMIISFALDAGRSESGIGGGHGMDELAERHLGHTCISFKELCGTGKKAIPFAEVPLDKATEYAAEDADVTWRLHAMLKRRLPVEGGTKIYERVDRPLVPVVAGMERHGIKVDRARLAKLSEEFATETKRLEGEIHEIAGQEFTVGSPKQLGEILFDKLGFKGGKKGKSGQYSTDQSVLEKLSGDGAEIADKVLEWRQLAKLKSTYTDALQEAINPETGRVHTSYSLVGAQTGRLSSTDPNLQNIPIRTEIGRQIRDAFVAEDGHVLLAADYSQIELRLAAHMADVAPLKEAFAEGEDIHARTATEMFGEVTRDTRARAKTINFAILYGISRWGLAGRLGVEADEAQAMIDTYFQRFPGIQKYILHTLESVREKGYSETLFGRKTWFPRINSKNQAERQGSERAAINAPIQGTSADIIKRAMVRMNPALEEAGLGHVRMLLQVHDELVFELPEADVTAASEAIERVMAQAAAPAVELAVPLGVEIGTGKSWGAAH</sequence>
<evidence type="ECO:0000256" key="2">
    <source>
        <dbReference type="ARBA" id="ARBA00011541"/>
    </source>
</evidence>
<dbReference type="SMART" id="SM00475">
    <property type="entry name" value="53EXOc"/>
    <property type="match status" value="1"/>
</dbReference>
<evidence type="ECO:0000256" key="1">
    <source>
        <dbReference type="ARBA" id="ARBA00007705"/>
    </source>
</evidence>
<dbReference type="SMART" id="SM00482">
    <property type="entry name" value="POLAc"/>
    <property type="match status" value="1"/>
</dbReference>
<dbReference type="GO" id="GO:0003887">
    <property type="term" value="F:DNA-directed DNA polymerase activity"/>
    <property type="evidence" value="ECO:0007669"/>
    <property type="project" value="UniProtKB-EC"/>
</dbReference>
<keyword evidence="10 17" id="KW-0378">Hydrolase</keyword>
<dbReference type="NCBIfam" id="NF004397">
    <property type="entry name" value="PRK05755.1"/>
    <property type="match status" value="1"/>
</dbReference>
<dbReference type="CDD" id="cd08637">
    <property type="entry name" value="DNA_pol_A_pol_I_C"/>
    <property type="match status" value="1"/>
</dbReference>